<proteinExistence type="predicted"/>
<keyword evidence="1" id="KW-0472">Membrane</keyword>
<evidence type="ECO:0000256" key="1">
    <source>
        <dbReference type="SAM" id="Phobius"/>
    </source>
</evidence>
<keyword evidence="1" id="KW-0812">Transmembrane</keyword>
<comment type="caution">
    <text evidence="2">The sequence shown here is derived from an EMBL/GenBank/DDBJ whole genome shotgun (WGS) entry which is preliminary data.</text>
</comment>
<evidence type="ECO:0000313" key="2">
    <source>
        <dbReference type="EMBL" id="CAE6489397.1"/>
    </source>
</evidence>
<keyword evidence="1" id="KW-1133">Transmembrane helix</keyword>
<feature type="transmembrane region" description="Helical" evidence="1">
    <location>
        <begin position="25"/>
        <end position="45"/>
    </location>
</feature>
<accession>A0A8H3H995</accession>
<evidence type="ECO:0000313" key="3">
    <source>
        <dbReference type="Proteomes" id="UP000663840"/>
    </source>
</evidence>
<name>A0A8H3H995_9AGAM</name>
<organism evidence="2 3">
    <name type="scientific">Rhizoctonia solani</name>
    <dbReference type="NCBI Taxonomy" id="456999"/>
    <lineage>
        <taxon>Eukaryota</taxon>
        <taxon>Fungi</taxon>
        <taxon>Dikarya</taxon>
        <taxon>Basidiomycota</taxon>
        <taxon>Agaricomycotina</taxon>
        <taxon>Agaricomycetes</taxon>
        <taxon>Cantharellales</taxon>
        <taxon>Ceratobasidiaceae</taxon>
        <taxon>Rhizoctonia</taxon>
    </lineage>
</organism>
<sequence length="171" mass="19390">EDIKPAPLGIIASRLFRIVFTETALTLYLPLIDILNTLIVIFTRLRMFNSIVWMIGGRRCLVPDYSWTIARLYSIRISSSCRTMLAGWEKNKESGDRMICLAPHIRLFLLPPTTGGLRAWPHPLPPLYPPFPYPSYPFSVCGQSPTLWPLCGPTFFGAFGHTYRFSDVPKG</sequence>
<protein>
    <submittedName>
        <fullName evidence="2">Uncharacterized protein</fullName>
    </submittedName>
</protein>
<feature type="non-terminal residue" evidence="2">
    <location>
        <position position="1"/>
    </location>
</feature>
<reference evidence="2" key="1">
    <citation type="submission" date="2021-01" db="EMBL/GenBank/DDBJ databases">
        <authorList>
            <person name="Kaushik A."/>
        </authorList>
    </citation>
    <scope>NUCLEOTIDE SEQUENCE</scope>
    <source>
        <strain evidence="2">AG1-1A</strain>
    </source>
</reference>
<dbReference type="Proteomes" id="UP000663840">
    <property type="component" value="Unassembled WGS sequence"/>
</dbReference>
<dbReference type="EMBL" id="CAJMWR010004215">
    <property type="protein sequence ID" value="CAE6489397.1"/>
    <property type="molecule type" value="Genomic_DNA"/>
</dbReference>
<gene>
    <name evidence="2" type="ORF">RDB_LOCUS146355</name>
</gene>
<dbReference type="AlphaFoldDB" id="A0A8H3H995"/>